<dbReference type="Proteomes" id="UP000026961">
    <property type="component" value="Chromosome 3"/>
</dbReference>
<dbReference type="EnsemblPlants" id="OGLUM03G39970.6">
    <property type="protein sequence ID" value="OGLUM03G39970.6"/>
    <property type="gene ID" value="OGLUM03G39970"/>
</dbReference>
<name>A0A0D9ZFG8_9ORYZ</name>
<protein>
    <submittedName>
        <fullName evidence="2">Uncharacterized protein</fullName>
    </submittedName>
</protein>
<proteinExistence type="predicted"/>
<feature type="region of interest" description="Disordered" evidence="1">
    <location>
        <begin position="66"/>
        <end position="85"/>
    </location>
</feature>
<organism evidence="2">
    <name type="scientific">Oryza glumipatula</name>
    <dbReference type="NCBI Taxonomy" id="40148"/>
    <lineage>
        <taxon>Eukaryota</taxon>
        <taxon>Viridiplantae</taxon>
        <taxon>Streptophyta</taxon>
        <taxon>Embryophyta</taxon>
        <taxon>Tracheophyta</taxon>
        <taxon>Spermatophyta</taxon>
        <taxon>Magnoliopsida</taxon>
        <taxon>Liliopsida</taxon>
        <taxon>Poales</taxon>
        <taxon>Poaceae</taxon>
        <taxon>BOP clade</taxon>
        <taxon>Oryzoideae</taxon>
        <taxon>Oryzeae</taxon>
        <taxon>Oryzinae</taxon>
        <taxon>Oryza</taxon>
    </lineage>
</organism>
<evidence type="ECO:0000313" key="2">
    <source>
        <dbReference type="EnsemblPlants" id="OGLUM03G39970.6"/>
    </source>
</evidence>
<keyword evidence="3" id="KW-1185">Reference proteome</keyword>
<accession>A0A0D9ZFG8</accession>
<dbReference type="HOGENOM" id="CLU_1707046_0_0_1"/>
<sequence>MWDPQRLGPHVSDPRPSNFTRSAIQEHRASGFSPRNLMSHVSPAVVVSWPATSSVRMLSLSCASVSLSASRSPPPPPPSSSSAAAPSLACFRSSVWRKSLRTSPPSLLLAITESSIAYIRFLAFSTDQTILISEIIHLLVTDHAGVFDYLRNRFVP</sequence>
<reference evidence="2" key="2">
    <citation type="submission" date="2018-05" db="EMBL/GenBank/DDBJ databases">
        <title>OgluRS3 (Oryza glumaepatula Reference Sequence Version 3).</title>
        <authorList>
            <person name="Zhang J."/>
            <person name="Kudrna D."/>
            <person name="Lee S."/>
            <person name="Talag J."/>
            <person name="Welchert J."/>
            <person name="Wing R.A."/>
        </authorList>
    </citation>
    <scope>NUCLEOTIDE SEQUENCE [LARGE SCALE GENOMIC DNA]</scope>
</reference>
<dbReference type="Gramene" id="OGLUM03G39970.6">
    <property type="protein sequence ID" value="OGLUM03G39970.6"/>
    <property type="gene ID" value="OGLUM03G39970"/>
</dbReference>
<evidence type="ECO:0000313" key="3">
    <source>
        <dbReference type="Proteomes" id="UP000026961"/>
    </source>
</evidence>
<reference evidence="2" key="1">
    <citation type="submission" date="2015-04" db="UniProtKB">
        <authorList>
            <consortium name="EnsemblPlants"/>
        </authorList>
    </citation>
    <scope>IDENTIFICATION</scope>
</reference>
<evidence type="ECO:0000256" key="1">
    <source>
        <dbReference type="SAM" id="MobiDB-lite"/>
    </source>
</evidence>
<dbReference type="AlphaFoldDB" id="A0A0D9ZFG8"/>